<organism evidence="2 3">
    <name type="scientific">Amycolatopsis rhizosphaerae</name>
    <dbReference type="NCBI Taxonomy" id="2053003"/>
    <lineage>
        <taxon>Bacteria</taxon>
        <taxon>Bacillati</taxon>
        <taxon>Actinomycetota</taxon>
        <taxon>Actinomycetes</taxon>
        <taxon>Pseudonocardiales</taxon>
        <taxon>Pseudonocardiaceae</taxon>
        <taxon>Amycolatopsis</taxon>
    </lineage>
</organism>
<protein>
    <submittedName>
        <fullName evidence="2">Helix-turn-helix transcriptional regulator</fullName>
    </submittedName>
</protein>
<sequence>MANKRIGLARARKAAGFTQERLAETLGVDTSTIARWESGQLEPSPYRRPKLARLLMISRERMEELLQEGTTTPVVGSAWPAPVARDDSRTADLVTVAALREQTLQVEAEYETAPSTQLLARATQHLARIMFLRAETSSKRIRRELWSVEAETATLMGQLIWDASQRRDHRSPRHYFEQAIAAARQVNDPVTEAYAILRKSYLALYGEKQPDAGLAAAREAATVAHPASPALTGLALLHVAEANAMLGERRACETALGDAREQLALISDADAAGDYFSPAEFDRMAGSCYLFLGLTRHAETPLGQAARGLATKKKSQAIVLGNLSLARLRHGEVDGAVEALHHAIDALELTWGGGGLNIAFTAGRELRPWRQQPAVQEAGERLFALMSGA</sequence>
<dbReference type="CDD" id="cd00093">
    <property type="entry name" value="HTH_XRE"/>
    <property type="match status" value="1"/>
</dbReference>
<comment type="caution">
    <text evidence="2">The sequence shown here is derived from an EMBL/GenBank/DDBJ whole genome shotgun (WGS) entry which is preliminary data.</text>
</comment>
<gene>
    <name evidence="2" type="ORF">FNH05_28460</name>
</gene>
<dbReference type="EMBL" id="VJWX01000394">
    <property type="protein sequence ID" value="TVT31257.1"/>
    <property type="molecule type" value="Genomic_DNA"/>
</dbReference>
<dbReference type="OrthoDB" id="3831424at2"/>
<dbReference type="GO" id="GO:0003677">
    <property type="term" value="F:DNA binding"/>
    <property type="evidence" value="ECO:0007669"/>
    <property type="project" value="InterPro"/>
</dbReference>
<reference evidence="2 3" key="1">
    <citation type="submission" date="2019-07" db="EMBL/GenBank/DDBJ databases">
        <authorList>
            <person name="Duangmal K."/>
            <person name="Teo W.F.A."/>
        </authorList>
    </citation>
    <scope>NUCLEOTIDE SEQUENCE [LARGE SCALE GENOMIC DNA]</scope>
    <source>
        <strain evidence="2 3">TBRC 6029</strain>
    </source>
</reference>
<reference evidence="2 3" key="2">
    <citation type="submission" date="2019-08" db="EMBL/GenBank/DDBJ databases">
        <title>Amycolatopsis acidicola sp. nov., isolated from peat swamp forest soil.</title>
        <authorList>
            <person name="Srisuk N."/>
        </authorList>
    </citation>
    <scope>NUCLEOTIDE SEQUENCE [LARGE SCALE GENOMIC DNA]</scope>
    <source>
        <strain evidence="2 3">TBRC 6029</strain>
    </source>
</reference>
<accession>A0A558B425</accession>
<name>A0A558B425_9PSEU</name>
<dbReference type="PROSITE" id="PS50943">
    <property type="entry name" value="HTH_CROC1"/>
    <property type="match status" value="1"/>
</dbReference>
<dbReference type="Gene3D" id="1.10.260.40">
    <property type="entry name" value="lambda repressor-like DNA-binding domains"/>
    <property type="match status" value="1"/>
</dbReference>
<proteinExistence type="predicted"/>
<dbReference type="InterPro" id="IPR001387">
    <property type="entry name" value="Cro/C1-type_HTH"/>
</dbReference>
<dbReference type="Proteomes" id="UP000320011">
    <property type="component" value="Unassembled WGS sequence"/>
</dbReference>
<dbReference type="RefSeq" id="WP_144591925.1">
    <property type="nucleotide sequence ID" value="NZ_VJWX01000394.1"/>
</dbReference>
<feature type="domain" description="HTH cro/C1-type" evidence="1">
    <location>
        <begin position="8"/>
        <end position="62"/>
    </location>
</feature>
<dbReference type="AlphaFoldDB" id="A0A558B425"/>
<evidence type="ECO:0000259" key="1">
    <source>
        <dbReference type="PROSITE" id="PS50943"/>
    </source>
</evidence>
<dbReference type="InterPro" id="IPR010982">
    <property type="entry name" value="Lambda_DNA-bd_dom_sf"/>
</dbReference>
<keyword evidence="3" id="KW-1185">Reference proteome</keyword>
<dbReference type="Pfam" id="PF01381">
    <property type="entry name" value="HTH_3"/>
    <property type="match status" value="1"/>
</dbReference>
<evidence type="ECO:0000313" key="2">
    <source>
        <dbReference type="EMBL" id="TVT31257.1"/>
    </source>
</evidence>
<evidence type="ECO:0000313" key="3">
    <source>
        <dbReference type="Proteomes" id="UP000320011"/>
    </source>
</evidence>
<dbReference type="SUPFAM" id="SSF47413">
    <property type="entry name" value="lambda repressor-like DNA-binding domains"/>
    <property type="match status" value="1"/>
</dbReference>
<dbReference type="SMART" id="SM00530">
    <property type="entry name" value="HTH_XRE"/>
    <property type="match status" value="1"/>
</dbReference>